<feature type="region of interest" description="Disordered" evidence="12">
    <location>
        <begin position="30"/>
        <end position="114"/>
    </location>
</feature>
<evidence type="ECO:0000256" key="13">
    <source>
        <dbReference type="SAM" id="SignalP"/>
    </source>
</evidence>
<feature type="compositionally biased region" description="Basic and acidic residues" evidence="12">
    <location>
        <begin position="308"/>
        <end position="321"/>
    </location>
</feature>
<feature type="compositionally biased region" description="Basic and acidic residues" evidence="12">
    <location>
        <begin position="1145"/>
        <end position="1156"/>
    </location>
</feature>
<evidence type="ECO:0000256" key="8">
    <source>
        <dbReference type="ARBA" id="ARBA00022741"/>
    </source>
</evidence>
<evidence type="ECO:0000256" key="11">
    <source>
        <dbReference type="ARBA" id="ARBA00023136"/>
    </source>
</evidence>
<feature type="signal peptide" evidence="13">
    <location>
        <begin position="1"/>
        <end position="22"/>
    </location>
</feature>
<comment type="pathway">
    <text evidence="2">Protein modification; protein glycosylation.</text>
</comment>
<dbReference type="AlphaFoldDB" id="F2UGF0"/>
<feature type="region of interest" description="Disordered" evidence="12">
    <location>
        <begin position="783"/>
        <end position="820"/>
    </location>
</feature>
<dbReference type="RefSeq" id="XP_004991621.1">
    <property type="nucleotide sequence ID" value="XM_004991564.1"/>
</dbReference>
<evidence type="ECO:0000256" key="3">
    <source>
        <dbReference type="ARBA" id="ARBA00006462"/>
    </source>
</evidence>
<protein>
    <recommendedName>
        <fullName evidence="4">N-acetylgalactosaminide beta-1,3-galactosyltransferase</fullName>
        <ecNumber evidence="4">2.4.1.122</ecNumber>
    </recommendedName>
</protein>
<dbReference type="GO" id="GO:0000166">
    <property type="term" value="F:nucleotide binding"/>
    <property type="evidence" value="ECO:0007669"/>
    <property type="project" value="UniProtKB-KW"/>
</dbReference>
<feature type="region of interest" description="Disordered" evidence="12">
    <location>
        <begin position="246"/>
        <end position="392"/>
    </location>
</feature>
<dbReference type="InParanoid" id="F2UGF0"/>
<feature type="compositionally biased region" description="Polar residues" evidence="12">
    <location>
        <begin position="54"/>
        <end position="72"/>
    </location>
</feature>
<sequence>MATSRTAKTVLLATILLTCLLAGTLLLAPRSHSPSSPHTASETVERELQPPRLSIQQPGSHAQAQHRLTNPASKPALTRPLPTTKRKQQQQQQQRQQDVKADGTTKTTTTTTTTQQPVAVSDVVADAHNRNAFTAAKVHNKQQQQQQQQAHGDDDDDTNAAKLLAAIESEEAKRRAEIRRSHSNGNAAVSAVDRNSRGGNGPNNGNAATDNDGGDGDDDDDDEVEALLFDDEAKKVAFLKRNSESNAFHDVEPEDDDDHQQQQQSKKKGRVRGGSDGNNWKGKRPQPGEMTDDVDMAPEGDNDGEDTSSDKDDKPQQDGSRHNSHAAGDDYSNGHGGDGDDDGDDAYDDDDYDDDDDGDDDDDLSESQMGVRMQDDESSSSSEGSADSENYDPQAARKLALARLRRIDSDPAVVALKAKMRDMASSELSSNALQLISMLRDADASHTLVTIISGGSNSSKSRSPLDEALHIQVHKLRAINRNTILRTWGPDVLFVTHEDVDTTNVLKLPPAIEYSGRNGLPLKVRAMWDDIYTHKMHPQFEFFLKADDDTFVHRSRLSKLLHTLNPHIPMILGRKAGGPTGFCHGGGGYVLSRGLLDHIGPHLNDVCSNIDMSHPWEDMFMRECIARIMSLGGRGWQTCTSQAFMGFDTLYYNTKNQTLNEQRFQNALKTDKPWLQGLTTFHSVHAPLTRTLNRAFTELDSDEQLVNAADYNMILQMYRRVRSAAWRCDMPSSVATESRAALCSAPALRVRLERFLFDADVCLSLQDWKVAVSSTPRLPITASGDDVNADGGAAGHEYMQAAGPDGHDSDRNGDADAEGDDSRLRNAVFTYVAFGRKATSKRFLTVLIKSLRDTGSDADVIVAVASSDFDPALESTAQEFKNVAVVSYDRKKVRKTHRTLADVPASYSSCVWATVLHHVEHKYNRVLTTTMDTYFQRDPFTDIADRGGVAHFLTSPTMTYLSQDYGGWIADANTQAPHDYLRPEQCSEPDNCLEHRIQVNLVVMLGQATAVRKALTAVNHLVVKERNTYKQAFTDHVRLRYAARMFLNATLYNAYDGPAICLASYRCLFEHNIENFLRRDLSARVRFGPSGRLIVNPDERPVVVNARGDVAAIVSGYAAAQQHGHRKFVAEAKRRGATQRKREQRRRDKNAPHLIG</sequence>
<dbReference type="EMBL" id="GL832973">
    <property type="protein sequence ID" value="EGD75700.1"/>
    <property type="molecule type" value="Genomic_DNA"/>
</dbReference>
<evidence type="ECO:0000313" key="16">
    <source>
        <dbReference type="Proteomes" id="UP000007799"/>
    </source>
</evidence>
<feature type="compositionally biased region" description="Basic and acidic residues" evidence="12">
    <location>
        <begin position="170"/>
        <end position="180"/>
    </location>
</feature>
<evidence type="ECO:0000256" key="4">
    <source>
        <dbReference type="ARBA" id="ARBA00012557"/>
    </source>
</evidence>
<evidence type="ECO:0000256" key="10">
    <source>
        <dbReference type="ARBA" id="ARBA00022989"/>
    </source>
</evidence>
<feature type="compositionally biased region" description="Basic residues" evidence="12">
    <location>
        <begin position="1135"/>
        <end position="1144"/>
    </location>
</feature>
<keyword evidence="11" id="KW-0472">Membrane</keyword>
<evidence type="ECO:0000256" key="12">
    <source>
        <dbReference type="SAM" id="MobiDB-lite"/>
    </source>
</evidence>
<feature type="chain" id="PRO_5003287473" description="N-acetylgalactosaminide beta-1,3-galactosyltransferase" evidence="13">
    <location>
        <begin position="23"/>
        <end position="1156"/>
    </location>
</feature>
<feature type="compositionally biased region" description="Low complexity" evidence="12">
    <location>
        <begin position="379"/>
        <end position="388"/>
    </location>
</feature>
<dbReference type="Proteomes" id="UP000007799">
    <property type="component" value="Unassembled WGS sequence"/>
</dbReference>
<feature type="region of interest" description="Disordered" evidence="12">
    <location>
        <begin position="1131"/>
        <end position="1156"/>
    </location>
</feature>
<keyword evidence="7" id="KW-0812">Transmembrane</keyword>
<dbReference type="GO" id="GO:0016263">
    <property type="term" value="F:glycoprotein-N-acetylgalactosamine 3-beta-galactosyltransferase activity"/>
    <property type="evidence" value="ECO:0007669"/>
    <property type="project" value="UniProtKB-EC"/>
</dbReference>
<dbReference type="PANTHER" id="PTHR23033">
    <property type="entry name" value="BETA1,3-GALACTOSYLTRANSFERASE"/>
    <property type="match status" value="1"/>
</dbReference>
<dbReference type="InterPro" id="IPR003378">
    <property type="entry name" value="Fringe-like_glycosylTrfase"/>
</dbReference>
<name>F2UGF0_SALR5</name>
<evidence type="ECO:0000259" key="14">
    <source>
        <dbReference type="Pfam" id="PF02434"/>
    </source>
</evidence>
<feature type="compositionally biased region" description="Acidic residues" evidence="12">
    <location>
        <begin position="212"/>
        <end position="228"/>
    </location>
</feature>
<keyword evidence="13" id="KW-0732">Signal</keyword>
<feature type="compositionally biased region" description="Acidic residues" evidence="12">
    <location>
        <begin position="339"/>
        <end position="365"/>
    </location>
</feature>
<evidence type="ECO:0000256" key="7">
    <source>
        <dbReference type="ARBA" id="ARBA00022692"/>
    </source>
</evidence>
<dbReference type="InterPro" id="IPR026050">
    <property type="entry name" value="C1GALT1/C1GALT1_chp1"/>
</dbReference>
<feature type="domain" description="Fringe-like glycosyltransferase" evidence="14">
    <location>
        <begin position="534"/>
        <end position="629"/>
    </location>
</feature>
<feature type="compositionally biased region" description="Low complexity" evidence="12">
    <location>
        <begin position="104"/>
        <end position="114"/>
    </location>
</feature>
<keyword evidence="10" id="KW-1133">Transmembrane helix</keyword>
<keyword evidence="5" id="KW-0328">Glycosyltransferase</keyword>
<evidence type="ECO:0000256" key="9">
    <source>
        <dbReference type="ARBA" id="ARBA00022968"/>
    </source>
</evidence>
<evidence type="ECO:0000313" key="15">
    <source>
        <dbReference type="EMBL" id="EGD75700.1"/>
    </source>
</evidence>
<keyword evidence="9" id="KW-0735">Signal-anchor</keyword>
<comment type="subcellular location">
    <subcellularLocation>
        <location evidence="1">Membrane</location>
        <topology evidence="1">Single-pass type II membrane protein</topology>
    </subcellularLocation>
</comment>
<accession>F2UGF0</accession>
<evidence type="ECO:0000256" key="2">
    <source>
        <dbReference type="ARBA" id="ARBA00004922"/>
    </source>
</evidence>
<comment type="similarity">
    <text evidence="3">Belongs to the glycosyltransferase 31 family. Beta3-Gal-T subfamily.</text>
</comment>
<feature type="compositionally biased region" description="Polar residues" evidence="12">
    <location>
        <begin position="32"/>
        <end position="42"/>
    </location>
</feature>
<keyword evidence="16" id="KW-1185">Reference proteome</keyword>
<organism evidence="16">
    <name type="scientific">Salpingoeca rosetta (strain ATCC 50818 / BSB-021)</name>
    <dbReference type="NCBI Taxonomy" id="946362"/>
    <lineage>
        <taxon>Eukaryota</taxon>
        <taxon>Choanoflagellata</taxon>
        <taxon>Craspedida</taxon>
        <taxon>Salpingoecidae</taxon>
        <taxon>Salpingoeca</taxon>
    </lineage>
</organism>
<feature type="compositionally biased region" description="Acidic residues" evidence="12">
    <location>
        <begin position="290"/>
        <end position="307"/>
    </location>
</feature>
<evidence type="ECO:0000256" key="6">
    <source>
        <dbReference type="ARBA" id="ARBA00022679"/>
    </source>
</evidence>
<evidence type="ECO:0000256" key="5">
    <source>
        <dbReference type="ARBA" id="ARBA00022676"/>
    </source>
</evidence>
<dbReference type="GeneID" id="16072182"/>
<proteinExistence type="inferred from homology"/>
<keyword evidence="8" id="KW-0547">Nucleotide-binding</keyword>
<gene>
    <name evidence="15" type="ORF">PTSG_07817</name>
</gene>
<reference evidence="15" key="1">
    <citation type="submission" date="2009-08" db="EMBL/GenBank/DDBJ databases">
        <title>Annotation of Salpingoeca rosetta.</title>
        <authorList>
            <consortium name="The Broad Institute Genome Sequencing Platform"/>
            <person name="Russ C."/>
            <person name="Cuomo C."/>
            <person name="Burger G."/>
            <person name="Gray M.W."/>
            <person name="Holland P.W.H."/>
            <person name="King N."/>
            <person name="Lang F.B.F."/>
            <person name="Roger A.J."/>
            <person name="Ruiz-Trillo I."/>
            <person name="Young S.K."/>
            <person name="Zeng Q."/>
            <person name="Gargeya S."/>
            <person name="Alvarado L."/>
            <person name="Berlin A."/>
            <person name="Chapman S.B."/>
            <person name="Chen Z."/>
            <person name="Freedman E."/>
            <person name="Gellesch M."/>
            <person name="Goldberg J."/>
            <person name="Griggs A."/>
            <person name="Gujja S."/>
            <person name="Heilman E."/>
            <person name="Heiman D."/>
            <person name="Howarth C."/>
            <person name="Mehta T."/>
            <person name="Neiman D."/>
            <person name="Pearson M."/>
            <person name="Roberts A."/>
            <person name="Saif S."/>
            <person name="Shea T."/>
            <person name="Shenoy N."/>
            <person name="Sisk P."/>
            <person name="Stolte C."/>
            <person name="Sykes S."/>
            <person name="White J."/>
            <person name="Yandava C."/>
            <person name="Haas B."/>
            <person name="Nusbaum C."/>
            <person name="Birren B."/>
        </authorList>
    </citation>
    <scope>NUCLEOTIDE SEQUENCE [LARGE SCALE GENOMIC DNA]</scope>
    <source>
        <strain evidence="15">ATCC 50818</strain>
    </source>
</reference>
<dbReference type="EC" id="2.4.1.122" evidence="4"/>
<dbReference type="KEGG" id="sre:PTSG_07817"/>
<dbReference type="Pfam" id="PF02434">
    <property type="entry name" value="Fringe"/>
    <property type="match status" value="1"/>
</dbReference>
<feature type="region of interest" description="Disordered" evidence="12">
    <location>
        <begin position="136"/>
        <end position="228"/>
    </location>
</feature>
<dbReference type="GO" id="GO:0016020">
    <property type="term" value="C:membrane"/>
    <property type="evidence" value="ECO:0007669"/>
    <property type="project" value="UniProtKB-SubCell"/>
</dbReference>
<evidence type="ECO:0000256" key="1">
    <source>
        <dbReference type="ARBA" id="ARBA00004606"/>
    </source>
</evidence>
<dbReference type="eggNOG" id="KOG2246">
    <property type="taxonomic scope" value="Eukaryota"/>
</dbReference>
<dbReference type="Gene3D" id="3.90.550.50">
    <property type="match status" value="1"/>
</dbReference>
<feature type="compositionally biased region" description="Basic and acidic residues" evidence="12">
    <location>
        <begin position="805"/>
        <end position="820"/>
    </location>
</feature>
<keyword evidence="6" id="KW-0808">Transferase</keyword>